<dbReference type="Proteomes" id="UP000194318">
    <property type="component" value="Unassembled WGS sequence"/>
</dbReference>
<accession>A0A1Y2NMY2</accession>
<comment type="caution">
    <text evidence="1">The sequence shown here is derived from an EMBL/GenBank/DDBJ whole genome shotgun (WGS) entry which is preliminary data.</text>
</comment>
<name>A0A1Y2NMY2_STRFR</name>
<sequence length="270" mass="29967">MSRSRALLPGRHLYAEFPQNVHSGCRQRGTHPFLRTGKVFPHQLERSAGTPGRRKAISKPVKSGSKVSTGAINGFTKCAIEAAFTEDLPAIDYADLSDSVPLSCMPCFEPGVLNNMEPAIMRFDGMSHPLPLYERTSRSPSTPDRFRCGVRAGMAIEGRDKAALPGAALTLEHRAQAHPSDVIRPDRLAERVDHAQLHIGQVFPEADRFSRRPENQDVIDLCAIGLHKESADFMRRNDDLSGLFFDQAIERNNRTTFTHLVPSRRQSGKS</sequence>
<dbReference type="EMBL" id="MIFZ01000347">
    <property type="protein sequence ID" value="OSY48750.1"/>
    <property type="molecule type" value="Genomic_DNA"/>
</dbReference>
<evidence type="ECO:0000313" key="1">
    <source>
        <dbReference type="EMBL" id="OSY48750.1"/>
    </source>
</evidence>
<evidence type="ECO:0000313" key="2">
    <source>
        <dbReference type="Proteomes" id="UP000194318"/>
    </source>
</evidence>
<reference evidence="1 2" key="1">
    <citation type="submission" date="2016-09" db="EMBL/GenBank/DDBJ databases">
        <title>Streptomyces fradiae DSM40063, a candidate organism with high potential of specific P450 cytochromes.</title>
        <authorList>
            <person name="Grumaz C."/>
            <person name="Vainshtein Y."/>
            <person name="Kirstahler P."/>
            <person name="Sohn K."/>
        </authorList>
    </citation>
    <scope>NUCLEOTIDE SEQUENCE [LARGE SCALE GENOMIC DNA]</scope>
    <source>
        <strain evidence="1 2">DSM 40063</strain>
    </source>
</reference>
<protein>
    <submittedName>
        <fullName evidence="1">Uncharacterized protein</fullName>
    </submittedName>
</protein>
<proteinExistence type="predicted"/>
<organism evidence="1 2">
    <name type="scientific">Streptomyces fradiae ATCC 10745 = DSM 40063</name>
    <dbReference type="NCBI Taxonomy" id="1319510"/>
    <lineage>
        <taxon>Bacteria</taxon>
        <taxon>Bacillati</taxon>
        <taxon>Actinomycetota</taxon>
        <taxon>Actinomycetes</taxon>
        <taxon>Kitasatosporales</taxon>
        <taxon>Streptomycetaceae</taxon>
        <taxon>Streptomyces</taxon>
    </lineage>
</organism>
<dbReference type="AlphaFoldDB" id="A0A1Y2NMY2"/>
<gene>
    <name evidence="1" type="ORF">BG846_05690</name>
</gene>